<dbReference type="EMBL" id="SDHW01000003">
    <property type="protein sequence ID" value="RXK60075.1"/>
    <property type="molecule type" value="Genomic_DNA"/>
</dbReference>
<dbReference type="PANTHER" id="PTHR30026">
    <property type="entry name" value="OUTER MEMBRANE PROTEIN TOLC"/>
    <property type="match status" value="1"/>
</dbReference>
<evidence type="ECO:0000256" key="8">
    <source>
        <dbReference type="SAM" id="SignalP"/>
    </source>
</evidence>
<gene>
    <name evidence="9" type="ORF">ESA94_12885</name>
</gene>
<sequence>MKSKLFLLLFFLPVLAGAQEAKTLTLKEALQYALQANRDARKAKLDIENGQYQVDEVRARALPQVSGSASTTYNPILMLSAVPGELAGRPGETFLVAFGQKWNAGATVSVNQTIFDNSVFVGLKAAKTTAEFYRINAQLTEEQIMEQVATTYYQVLVQRQQLTVIDSTLKNMLTTKKVLQSLLDNGLAKKIDLDRVVVNISNMQSRRQQLLNGVALLENQLKFYMGMPINTPIIVPDIDLNSIRPQAVAKADSIDVNSRTEMQVLRKQEQLLNYQKTSIKGANLPTVSIGGNYSYNALGNKFPLFKGPSQGVNWFDVSSISLNIKVPIFNGGATKSKVKQADVAIRKLNEDINYTKLALNLSFENAKTKINNSIITLNTQKENVQLAEEVYFNTMNNYNNGLATLTDLLNAENSLTEAQNNYSAALLDYKVSEIQLLKAQGNLQSLLN</sequence>
<dbReference type="Gene3D" id="1.20.1600.10">
    <property type="entry name" value="Outer membrane efflux proteins (OEP)"/>
    <property type="match status" value="1"/>
</dbReference>
<keyword evidence="7" id="KW-0998">Cell outer membrane</keyword>
<dbReference type="GO" id="GO:0009279">
    <property type="term" value="C:cell outer membrane"/>
    <property type="evidence" value="ECO:0007669"/>
    <property type="project" value="UniProtKB-SubCell"/>
</dbReference>
<comment type="caution">
    <text evidence="9">The sequence shown here is derived from an EMBL/GenBank/DDBJ whole genome shotgun (WGS) entry which is preliminary data.</text>
</comment>
<dbReference type="Proteomes" id="UP000290204">
    <property type="component" value="Unassembled WGS sequence"/>
</dbReference>
<evidence type="ECO:0000256" key="2">
    <source>
        <dbReference type="ARBA" id="ARBA00007613"/>
    </source>
</evidence>
<comment type="subcellular location">
    <subcellularLocation>
        <location evidence="1">Cell outer membrane</location>
    </subcellularLocation>
</comment>
<evidence type="ECO:0000256" key="1">
    <source>
        <dbReference type="ARBA" id="ARBA00004442"/>
    </source>
</evidence>
<evidence type="ECO:0000256" key="5">
    <source>
        <dbReference type="ARBA" id="ARBA00022692"/>
    </source>
</evidence>
<proteinExistence type="inferred from homology"/>
<organism evidence="9 10">
    <name type="scientific">Lacibacter luteus</name>
    <dbReference type="NCBI Taxonomy" id="2508719"/>
    <lineage>
        <taxon>Bacteria</taxon>
        <taxon>Pseudomonadati</taxon>
        <taxon>Bacteroidota</taxon>
        <taxon>Chitinophagia</taxon>
        <taxon>Chitinophagales</taxon>
        <taxon>Chitinophagaceae</taxon>
        <taxon>Lacibacter</taxon>
    </lineage>
</organism>
<dbReference type="InterPro" id="IPR051906">
    <property type="entry name" value="TolC-like"/>
</dbReference>
<evidence type="ECO:0000256" key="7">
    <source>
        <dbReference type="ARBA" id="ARBA00023237"/>
    </source>
</evidence>
<feature type="chain" id="PRO_5020835751" evidence="8">
    <location>
        <begin position="19"/>
        <end position="448"/>
    </location>
</feature>
<evidence type="ECO:0000256" key="6">
    <source>
        <dbReference type="ARBA" id="ARBA00023136"/>
    </source>
</evidence>
<keyword evidence="4" id="KW-1134">Transmembrane beta strand</keyword>
<dbReference type="PANTHER" id="PTHR30026:SF20">
    <property type="entry name" value="OUTER MEMBRANE PROTEIN TOLC"/>
    <property type="match status" value="1"/>
</dbReference>
<reference evidence="9 10" key="1">
    <citation type="submission" date="2019-01" db="EMBL/GenBank/DDBJ databases">
        <title>Lacibacter sp. strain TTM-7.</title>
        <authorList>
            <person name="Chen W.-M."/>
        </authorList>
    </citation>
    <scope>NUCLEOTIDE SEQUENCE [LARGE SCALE GENOMIC DNA]</scope>
    <source>
        <strain evidence="9 10">TTM-7</strain>
    </source>
</reference>
<dbReference type="GO" id="GO:0015288">
    <property type="term" value="F:porin activity"/>
    <property type="evidence" value="ECO:0007669"/>
    <property type="project" value="TreeGrafter"/>
</dbReference>
<dbReference type="Pfam" id="PF02321">
    <property type="entry name" value="OEP"/>
    <property type="match status" value="2"/>
</dbReference>
<keyword evidence="8" id="KW-0732">Signal</keyword>
<keyword evidence="6" id="KW-0472">Membrane</keyword>
<protein>
    <submittedName>
        <fullName evidence="9">TolC family protein</fullName>
    </submittedName>
</protein>
<dbReference type="AlphaFoldDB" id="A0A4Q1CIW2"/>
<name>A0A4Q1CIW2_9BACT</name>
<evidence type="ECO:0000256" key="3">
    <source>
        <dbReference type="ARBA" id="ARBA00022448"/>
    </source>
</evidence>
<comment type="similarity">
    <text evidence="2">Belongs to the outer membrane factor (OMF) (TC 1.B.17) family.</text>
</comment>
<keyword evidence="5" id="KW-0812">Transmembrane</keyword>
<evidence type="ECO:0000313" key="9">
    <source>
        <dbReference type="EMBL" id="RXK60075.1"/>
    </source>
</evidence>
<dbReference type="GO" id="GO:1990281">
    <property type="term" value="C:efflux pump complex"/>
    <property type="evidence" value="ECO:0007669"/>
    <property type="project" value="TreeGrafter"/>
</dbReference>
<accession>A0A4Q1CIW2</accession>
<evidence type="ECO:0000313" key="10">
    <source>
        <dbReference type="Proteomes" id="UP000290204"/>
    </source>
</evidence>
<dbReference type="OrthoDB" id="367883at2"/>
<keyword evidence="10" id="KW-1185">Reference proteome</keyword>
<dbReference type="InterPro" id="IPR003423">
    <property type="entry name" value="OMP_efflux"/>
</dbReference>
<feature type="signal peptide" evidence="8">
    <location>
        <begin position="1"/>
        <end position="18"/>
    </location>
</feature>
<keyword evidence="3" id="KW-0813">Transport</keyword>
<dbReference type="GO" id="GO:0015562">
    <property type="term" value="F:efflux transmembrane transporter activity"/>
    <property type="evidence" value="ECO:0007669"/>
    <property type="project" value="InterPro"/>
</dbReference>
<dbReference type="SUPFAM" id="SSF56954">
    <property type="entry name" value="Outer membrane efflux proteins (OEP)"/>
    <property type="match status" value="1"/>
</dbReference>
<evidence type="ECO:0000256" key="4">
    <source>
        <dbReference type="ARBA" id="ARBA00022452"/>
    </source>
</evidence>